<feature type="transmembrane region" description="Helical" evidence="1">
    <location>
        <begin position="266"/>
        <end position="287"/>
    </location>
</feature>
<dbReference type="EMBL" id="JACMSC010000021">
    <property type="protein sequence ID" value="KAG6470544.1"/>
    <property type="molecule type" value="Genomic_DNA"/>
</dbReference>
<gene>
    <name evidence="2" type="ORF">ZIOFF_071617</name>
</gene>
<protein>
    <submittedName>
        <fullName evidence="2">Uncharacterized protein</fullName>
    </submittedName>
</protein>
<keyword evidence="1" id="KW-0812">Transmembrane</keyword>
<organism evidence="2 3">
    <name type="scientific">Zingiber officinale</name>
    <name type="common">Ginger</name>
    <name type="synonym">Amomum zingiber</name>
    <dbReference type="NCBI Taxonomy" id="94328"/>
    <lineage>
        <taxon>Eukaryota</taxon>
        <taxon>Viridiplantae</taxon>
        <taxon>Streptophyta</taxon>
        <taxon>Embryophyta</taxon>
        <taxon>Tracheophyta</taxon>
        <taxon>Spermatophyta</taxon>
        <taxon>Magnoliopsida</taxon>
        <taxon>Liliopsida</taxon>
        <taxon>Zingiberales</taxon>
        <taxon>Zingiberaceae</taxon>
        <taxon>Zingiber</taxon>
    </lineage>
</organism>
<evidence type="ECO:0000313" key="2">
    <source>
        <dbReference type="EMBL" id="KAG6470544.1"/>
    </source>
</evidence>
<sequence>MASSRGELKPAIRTEDGFLGSAHPRGIATLCPCHCSTCDLTQHLTARADDSHAPPVSAFPKAPLSFKRIHGMSSLLSSLSVSVPSRVLSPLVFFPISTHFIAPPKIPSAPTILQLGSFHRLSKFEHWDLTADLKSHLQTRPIILDNACILCLTATAGTKLADAYSSNTVIASCLRKEVHDPWAFYLQQHCSVRFSPIAENSPLLPFVVPLPRAGSYALLTRSPLETPLPIRLACVKHAASVLHEEDFVQHVLFDTTRRRARLTNPCYFLFLLLPWSLIELPLLRGQADFHPDLLIFGTNIFYTFTLNLTIFLLIVKTTALTMNVAGVIKDGLLIAFSWFVIHDTISESYK</sequence>
<dbReference type="AlphaFoldDB" id="A0A8J5C8I5"/>
<feature type="transmembrane region" description="Helical" evidence="1">
    <location>
        <begin position="293"/>
        <end position="315"/>
    </location>
</feature>
<dbReference type="PANTHER" id="PTHR38146">
    <property type="entry name" value="30S RIBOSOMAL PROTEIN S12, CHLOROPLASTIC"/>
    <property type="match status" value="1"/>
</dbReference>
<evidence type="ECO:0000313" key="3">
    <source>
        <dbReference type="Proteomes" id="UP000734854"/>
    </source>
</evidence>
<proteinExistence type="predicted"/>
<name>A0A8J5C8I5_ZINOF</name>
<accession>A0A8J5C8I5</accession>
<comment type="caution">
    <text evidence="2">The sequence shown here is derived from an EMBL/GenBank/DDBJ whole genome shotgun (WGS) entry which is preliminary data.</text>
</comment>
<keyword evidence="1" id="KW-1133">Transmembrane helix</keyword>
<reference evidence="2 3" key="1">
    <citation type="submission" date="2020-08" db="EMBL/GenBank/DDBJ databases">
        <title>Plant Genome Project.</title>
        <authorList>
            <person name="Zhang R.-G."/>
        </authorList>
    </citation>
    <scope>NUCLEOTIDE SEQUENCE [LARGE SCALE GENOMIC DNA]</scope>
    <source>
        <tissue evidence="2">Rhizome</tissue>
    </source>
</reference>
<evidence type="ECO:0000256" key="1">
    <source>
        <dbReference type="SAM" id="Phobius"/>
    </source>
</evidence>
<dbReference type="Proteomes" id="UP000734854">
    <property type="component" value="Unassembled WGS sequence"/>
</dbReference>
<dbReference type="PANTHER" id="PTHR38146:SF8">
    <property type="entry name" value="TIFY DOMAIN-CONTAINING PROTEIN"/>
    <property type="match status" value="1"/>
</dbReference>
<keyword evidence="3" id="KW-1185">Reference proteome</keyword>
<keyword evidence="1" id="KW-0472">Membrane</keyword>
<feature type="transmembrane region" description="Helical" evidence="1">
    <location>
        <begin position="322"/>
        <end position="341"/>
    </location>
</feature>